<dbReference type="EMBL" id="JBJUIK010000010">
    <property type="protein sequence ID" value="KAL3516993.1"/>
    <property type="molecule type" value="Genomic_DNA"/>
</dbReference>
<name>A0ABD2ZH02_9GENT</name>
<keyword evidence="5" id="KW-1185">Reference proteome</keyword>
<keyword evidence="2" id="KW-0677">Repeat</keyword>
<evidence type="ECO:0000256" key="1">
    <source>
        <dbReference type="ARBA" id="ARBA00006643"/>
    </source>
</evidence>
<dbReference type="Gene3D" id="1.25.40.10">
    <property type="entry name" value="Tetratricopeptide repeat domain"/>
    <property type="match status" value="4"/>
</dbReference>
<evidence type="ECO:0008006" key="6">
    <source>
        <dbReference type="Google" id="ProtNLM"/>
    </source>
</evidence>
<evidence type="ECO:0000313" key="4">
    <source>
        <dbReference type="EMBL" id="KAL3516993.1"/>
    </source>
</evidence>
<sequence length="510" mass="57450">MLERGVLVDKYSLSLVLKACSKMGLVKNGMQIHGLLRKCGFVSDLFLENCLISMYVRCGSIGNSRQVFDRMPRRDSVSYNSMIDGYVKWGMVDFARELFDCLLVEMKNLITWNTMISGYVKLEDGCELAWELFEKMPERDVVSWNMMTDCCVKSGKMRMAQILFDSMPEKDVASWAIMIDGYAKTGSVDVARGFFDDMLARDVISCNVMMAGYLKNGSFVEALKMYHDMMSHSDLAPDNTTLLIALSAVAQLGNINEGVTIHGYMRDNGFVAAGKLGVALIDMYAKCGDIDCAMRVFEDIEEKSVDHWNAMIGGLAIHGLGELAFDLFIEMERLCIEPDDITFIALLNACGHAGMVKEGMICFEILRRVHKVDPKLQHYGCIVDILSRAGHIEEARRFVEEMPIEPNTVILRTLLGACKNHENLSIGEPVAQHLIGLNSLNSSSYVLLSNMYAQFGLWDSVRNVRTIMKEKDLKKFPGCSWIELEGFVHEFFVGDTSHLQVREIFSTLYR</sequence>
<feature type="repeat" description="PPR" evidence="3">
    <location>
        <begin position="75"/>
        <end position="105"/>
    </location>
</feature>
<dbReference type="Proteomes" id="UP001630127">
    <property type="component" value="Unassembled WGS sequence"/>
</dbReference>
<accession>A0ABD2ZH02</accession>
<evidence type="ECO:0000256" key="3">
    <source>
        <dbReference type="PROSITE-ProRule" id="PRU00708"/>
    </source>
</evidence>
<gene>
    <name evidence="4" type="ORF">ACH5RR_023895</name>
</gene>
<protein>
    <recommendedName>
        <fullName evidence="6">Chlororespiratory reduction 4</fullName>
    </recommendedName>
</protein>
<dbReference type="Pfam" id="PF20431">
    <property type="entry name" value="E_motif"/>
    <property type="match status" value="1"/>
</dbReference>
<dbReference type="FunFam" id="1.25.40.10:FF:000690">
    <property type="entry name" value="Pentatricopeptide repeat-containing protein"/>
    <property type="match status" value="1"/>
</dbReference>
<dbReference type="PROSITE" id="PS51375">
    <property type="entry name" value="PPR"/>
    <property type="match status" value="5"/>
</dbReference>
<dbReference type="PANTHER" id="PTHR47926:SF456">
    <property type="entry name" value="PENTATRICOPEPTIDE REPEAT-CONTAINING PROTEIN ELI1, CHLOROPLASTIC"/>
    <property type="match status" value="1"/>
</dbReference>
<dbReference type="InterPro" id="IPR046848">
    <property type="entry name" value="E_motif"/>
</dbReference>
<dbReference type="GO" id="GO:0003729">
    <property type="term" value="F:mRNA binding"/>
    <property type="evidence" value="ECO:0007669"/>
    <property type="project" value="UniProtKB-ARBA"/>
</dbReference>
<dbReference type="InterPro" id="IPR002885">
    <property type="entry name" value="PPR_rpt"/>
</dbReference>
<proteinExistence type="inferred from homology"/>
<feature type="repeat" description="PPR" evidence="3">
    <location>
        <begin position="171"/>
        <end position="201"/>
    </location>
</feature>
<evidence type="ECO:0000313" key="5">
    <source>
        <dbReference type="Proteomes" id="UP001630127"/>
    </source>
</evidence>
<feature type="repeat" description="PPR" evidence="3">
    <location>
        <begin position="108"/>
        <end position="143"/>
    </location>
</feature>
<comment type="similarity">
    <text evidence="1">Belongs to the PPR family. PCMP-H subfamily.</text>
</comment>
<organism evidence="4 5">
    <name type="scientific">Cinchona calisaya</name>
    <dbReference type="NCBI Taxonomy" id="153742"/>
    <lineage>
        <taxon>Eukaryota</taxon>
        <taxon>Viridiplantae</taxon>
        <taxon>Streptophyta</taxon>
        <taxon>Embryophyta</taxon>
        <taxon>Tracheophyta</taxon>
        <taxon>Spermatophyta</taxon>
        <taxon>Magnoliopsida</taxon>
        <taxon>eudicotyledons</taxon>
        <taxon>Gunneridae</taxon>
        <taxon>Pentapetalae</taxon>
        <taxon>asterids</taxon>
        <taxon>lamiids</taxon>
        <taxon>Gentianales</taxon>
        <taxon>Rubiaceae</taxon>
        <taxon>Cinchonoideae</taxon>
        <taxon>Cinchoneae</taxon>
        <taxon>Cinchona</taxon>
    </lineage>
</organism>
<dbReference type="Pfam" id="PF01535">
    <property type="entry name" value="PPR"/>
    <property type="match status" value="6"/>
</dbReference>
<evidence type="ECO:0000256" key="2">
    <source>
        <dbReference type="ARBA" id="ARBA00022737"/>
    </source>
</evidence>
<dbReference type="NCBIfam" id="TIGR00756">
    <property type="entry name" value="PPR"/>
    <property type="match status" value="5"/>
</dbReference>
<reference evidence="4 5" key="1">
    <citation type="submission" date="2024-11" db="EMBL/GenBank/DDBJ databases">
        <title>A near-complete genome assembly of Cinchona calisaya.</title>
        <authorList>
            <person name="Lian D.C."/>
            <person name="Zhao X.W."/>
            <person name="Wei L."/>
        </authorList>
    </citation>
    <scope>NUCLEOTIDE SEQUENCE [LARGE SCALE GENOMIC DNA]</scope>
    <source>
        <tissue evidence="4">Nenye</tissue>
    </source>
</reference>
<dbReference type="AlphaFoldDB" id="A0ABD2ZH02"/>
<comment type="caution">
    <text evidence="4">The sequence shown here is derived from an EMBL/GenBank/DDBJ whole genome shotgun (WGS) entry which is preliminary data.</text>
</comment>
<feature type="repeat" description="PPR" evidence="3">
    <location>
        <begin position="304"/>
        <end position="338"/>
    </location>
</feature>
<dbReference type="InterPro" id="IPR046960">
    <property type="entry name" value="PPR_At4g14850-like_plant"/>
</dbReference>
<dbReference type="PANTHER" id="PTHR47926">
    <property type="entry name" value="PENTATRICOPEPTIDE REPEAT-CONTAINING PROTEIN"/>
    <property type="match status" value="1"/>
</dbReference>
<dbReference type="InterPro" id="IPR011990">
    <property type="entry name" value="TPR-like_helical_dom_sf"/>
</dbReference>
<feature type="repeat" description="PPR" evidence="3">
    <location>
        <begin position="202"/>
        <end position="237"/>
    </location>
</feature>
<dbReference type="Pfam" id="PF13041">
    <property type="entry name" value="PPR_2"/>
    <property type="match status" value="2"/>
</dbReference>